<name>A0A1I4XMX3_9FLAO</name>
<keyword evidence="1" id="KW-1133">Transmembrane helix</keyword>
<accession>A0A1I4XMX3</accession>
<keyword evidence="3" id="KW-1185">Reference proteome</keyword>
<keyword evidence="1" id="KW-0472">Membrane</keyword>
<evidence type="ECO:0000256" key="1">
    <source>
        <dbReference type="SAM" id="Phobius"/>
    </source>
</evidence>
<proteinExistence type="predicted"/>
<feature type="transmembrane region" description="Helical" evidence="1">
    <location>
        <begin position="30"/>
        <end position="51"/>
    </location>
</feature>
<organism evidence="2 3">
    <name type="scientific">Salegentibacter flavus</name>
    <dbReference type="NCBI Taxonomy" id="287099"/>
    <lineage>
        <taxon>Bacteria</taxon>
        <taxon>Pseudomonadati</taxon>
        <taxon>Bacteroidota</taxon>
        <taxon>Flavobacteriia</taxon>
        <taxon>Flavobacteriales</taxon>
        <taxon>Flavobacteriaceae</taxon>
        <taxon>Salegentibacter</taxon>
    </lineage>
</organism>
<keyword evidence="1" id="KW-0812">Transmembrane</keyword>
<sequence length="71" mass="8108">MFLKFSVKILFIAIEIFLGFYSLVVSDSLLVKFLFFAVTALIVAFGITKLITKLLPIDKDYTSPEIEEEEK</sequence>
<dbReference type="AlphaFoldDB" id="A0A1I4XMX3"/>
<gene>
    <name evidence="2" type="ORF">SAMN05660413_00142</name>
</gene>
<evidence type="ECO:0000313" key="3">
    <source>
        <dbReference type="Proteomes" id="UP000199153"/>
    </source>
</evidence>
<dbReference type="Proteomes" id="UP000199153">
    <property type="component" value="Unassembled WGS sequence"/>
</dbReference>
<dbReference type="OrthoDB" id="1453826at2"/>
<reference evidence="2 3" key="1">
    <citation type="submission" date="2016-10" db="EMBL/GenBank/DDBJ databases">
        <authorList>
            <person name="de Groot N.N."/>
        </authorList>
    </citation>
    <scope>NUCLEOTIDE SEQUENCE [LARGE SCALE GENOMIC DNA]</scope>
    <source>
        <strain evidence="2 3">DSM 17794</strain>
    </source>
</reference>
<dbReference type="STRING" id="287099.SAMN05660413_00142"/>
<dbReference type="EMBL" id="FOVL01000001">
    <property type="protein sequence ID" value="SFN26670.1"/>
    <property type="molecule type" value="Genomic_DNA"/>
</dbReference>
<feature type="transmembrane region" description="Helical" evidence="1">
    <location>
        <begin position="7"/>
        <end position="24"/>
    </location>
</feature>
<protein>
    <submittedName>
        <fullName evidence="2">Uncharacterized protein</fullName>
    </submittedName>
</protein>
<evidence type="ECO:0000313" key="2">
    <source>
        <dbReference type="EMBL" id="SFN26670.1"/>
    </source>
</evidence>